<dbReference type="SUPFAM" id="SSF51658">
    <property type="entry name" value="Xylose isomerase-like"/>
    <property type="match status" value="1"/>
</dbReference>
<dbReference type="AlphaFoldDB" id="A0A3D9I1A1"/>
<comment type="caution">
    <text evidence="2">The sequence shown here is derived from an EMBL/GenBank/DDBJ whole genome shotgun (WGS) entry which is preliminary data.</text>
</comment>
<dbReference type="Gene3D" id="3.20.20.150">
    <property type="entry name" value="Divalent-metal-dependent TIM barrel enzymes"/>
    <property type="match status" value="1"/>
</dbReference>
<keyword evidence="2" id="KW-0413">Isomerase</keyword>
<name>A0A3D9I1A1_9BACL</name>
<evidence type="ECO:0000313" key="3">
    <source>
        <dbReference type="Proteomes" id="UP000256869"/>
    </source>
</evidence>
<evidence type="ECO:0000259" key="1">
    <source>
        <dbReference type="Pfam" id="PF01261"/>
    </source>
</evidence>
<dbReference type="InterPro" id="IPR036237">
    <property type="entry name" value="Xyl_isomerase-like_sf"/>
</dbReference>
<dbReference type="Pfam" id="PF01261">
    <property type="entry name" value="AP_endonuc_2"/>
    <property type="match status" value="1"/>
</dbReference>
<dbReference type="GO" id="GO:0016853">
    <property type="term" value="F:isomerase activity"/>
    <property type="evidence" value="ECO:0007669"/>
    <property type="project" value="UniProtKB-KW"/>
</dbReference>
<protein>
    <submittedName>
        <fullName evidence="2">Sugar phosphate isomerase/epimerase</fullName>
    </submittedName>
</protein>
<dbReference type="RefSeq" id="WP_181907558.1">
    <property type="nucleotide sequence ID" value="NZ_QRDY01000017.1"/>
</dbReference>
<feature type="domain" description="Xylose isomerase-like TIM barrel" evidence="1">
    <location>
        <begin position="25"/>
        <end position="225"/>
    </location>
</feature>
<dbReference type="InterPro" id="IPR013022">
    <property type="entry name" value="Xyl_isomerase-like_TIM-brl"/>
</dbReference>
<evidence type="ECO:0000313" key="2">
    <source>
        <dbReference type="EMBL" id="RED55523.1"/>
    </source>
</evidence>
<organism evidence="2 3">
    <name type="scientific">Cohnella lupini</name>
    <dbReference type="NCBI Taxonomy" id="1294267"/>
    <lineage>
        <taxon>Bacteria</taxon>
        <taxon>Bacillati</taxon>
        <taxon>Bacillota</taxon>
        <taxon>Bacilli</taxon>
        <taxon>Bacillales</taxon>
        <taxon>Paenibacillaceae</taxon>
        <taxon>Cohnella</taxon>
    </lineage>
</organism>
<reference evidence="2 3" key="1">
    <citation type="submission" date="2018-07" db="EMBL/GenBank/DDBJ databases">
        <title>Genomic Encyclopedia of Type Strains, Phase III (KMG-III): the genomes of soil and plant-associated and newly described type strains.</title>
        <authorList>
            <person name="Whitman W."/>
        </authorList>
    </citation>
    <scope>NUCLEOTIDE SEQUENCE [LARGE SCALE GENOMIC DNA]</scope>
    <source>
        <strain evidence="2 3">CECT 8236</strain>
    </source>
</reference>
<accession>A0A3D9I1A1</accession>
<keyword evidence="3" id="KW-1185">Reference proteome</keyword>
<dbReference type="Proteomes" id="UP000256869">
    <property type="component" value="Unassembled WGS sequence"/>
</dbReference>
<dbReference type="EMBL" id="QRDY01000017">
    <property type="protein sequence ID" value="RED55523.1"/>
    <property type="molecule type" value="Genomic_DNA"/>
</dbReference>
<dbReference type="InterPro" id="IPR050312">
    <property type="entry name" value="IolE/XylAMocC-like"/>
</dbReference>
<sequence length="256" mass="29400">MSQFPIAIQPYTVRDAISQDYVGTLEKLAAIGFQGIELGLPPEGMTIARQKEILDRLNLQVIGTHASFDNLDVDYNRLTDYLHQVGGKYITISMRFDSKEDVLRKSEQFNRIGEICRAANTTFLYHNHDWEFERFDEEYVLDIILRETDSRLVKLELDTYWVRKGGLDPSEYLSKLKDRCPLLHIKDVEAGEEQFFAEIGEGILDFKAIADTAASVGTEWLIVEQDLCRRDPFESLAISYRNLAAMDLIKKPANRI</sequence>
<dbReference type="PANTHER" id="PTHR12110">
    <property type="entry name" value="HYDROXYPYRUVATE ISOMERASE"/>
    <property type="match status" value="1"/>
</dbReference>
<dbReference type="PANTHER" id="PTHR12110:SF41">
    <property type="entry name" value="INOSOSE DEHYDRATASE"/>
    <property type="match status" value="1"/>
</dbReference>
<gene>
    <name evidence="2" type="ORF">DFP95_11757</name>
</gene>
<proteinExistence type="predicted"/>